<dbReference type="InterPro" id="IPR019156">
    <property type="entry name" value="Ataxin-10_domain"/>
</dbReference>
<organism evidence="3 4">
    <name type="scientific">Pristionchus pacificus</name>
    <name type="common">Parasitic nematode worm</name>
    <dbReference type="NCBI Taxonomy" id="54126"/>
    <lineage>
        <taxon>Eukaryota</taxon>
        <taxon>Metazoa</taxon>
        <taxon>Ecdysozoa</taxon>
        <taxon>Nematoda</taxon>
        <taxon>Chromadorea</taxon>
        <taxon>Rhabditida</taxon>
        <taxon>Rhabditina</taxon>
        <taxon>Diplogasteromorpha</taxon>
        <taxon>Diplogasteroidea</taxon>
        <taxon>Neodiplogasteridae</taxon>
        <taxon>Pristionchus</taxon>
    </lineage>
</organism>
<feature type="region of interest" description="Disordered" evidence="1">
    <location>
        <begin position="305"/>
        <end position="336"/>
    </location>
</feature>
<evidence type="ECO:0000259" key="2">
    <source>
        <dbReference type="Pfam" id="PF09759"/>
    </source>
</evidence>
<gene>
    <name evidence="3" type="primary">WBGene00304605</name>
</gene>
<dbReference type="OrthoDB" id="379794at2759"/>
<dbReference type="Pfam" id="PF09759">
    <property type="entry name" value="Atx10homo_assoc"/>
    <property type="match status" value="1"/>
</dbReference>
<evidence type="ECO:0000313" key="3">
    <source>
        <dbReference type="EnsemblMetazoa" id="PPA46826.1"/>
    </source>
</evidence>
<sequence length="474" mass="51537">MESYDFDEGFSKLIDRKLEGVDTLELRRLATYVGMNEHTTATIDKLDEEEYASLQRALITVAAEGADAERGRFALRLLANVGQRSERHAGALPVSVLPSIRDLLMGSRHVPECAALLTMSAGELARTAALDPNLDTIVATVGHLWMSVEDDGTRSWLSAFVARLLELDGAFLANAFGELPSSAFTNLLHITEALCDGMVMGARAEGEFRMHPNNAQMLVDIVRRAHFDYTDEAREGPSTTTSSSSARFLPEYPNQLPLLLGCIASLATRRDLFGDVLQREGNEALVDCIVEMLDVTLHAEGCLQRAEETGEEEEERRPEDRPQRAPAFDSPRVLSSPSLSRMAAAFCKDASRQRAKERIGAMKCATVRAIGNLSAECASSRLRAGAGGAVVLCLAAARRRDHDDAFVTQWSIAALRYLCLGCPENQEILAAIDSAPTGIIDRDGLLAQLGLRVVTVEEEDGAAGPKKRAKLMPL</sequence>
<reference evidence="3" key="2">
    <citation type="submission" date="2022-06" db="UniProtKB">
        <authorList>
            <consortium name="EnsemblMetazoa"/>
        </authorList>
    </citation>
    <scope>IDENTIFICATION</scope>
    <source>
        <strain evidence="3">PS312</strain>
    </source>
</reference>
<dbReference type="Proteomes" id="UP000005239">
    <property type="component" value="Unassembled WGS sequence"/>
</dbReference>
<proteinExistence type="predicted"/>
<feature type="domain" description="Ataxin-10" evidence="2">
    <location>
        <begin position="362"/>
        <end position="455"/>
    </location>
</feature>
<name>A0A8R1V503_PRIPA</name>
<protein>
    <recommendedName>
        <fullName evidence="2">Ataxin-10 domain-containing protein</fullName>
    </recommendedName>
</protein>
<evidence type="ECO:0000313" key="4">
    <source>
        <dbReference type="Proteomes" id="UP000005239"/>
    </source>
</evidence>
<feature type="compositionally biased region" description="Low complexity" evidence="1">
    <location>
        <begin position="324"/>
        <end position="336"/>
    </location>
</feature>
<evidence type="ECO:0000256" key="1">
    <source>
        <dbReference type="SAM" id="MobiDB-lite"/>
    </source>
</evidence>
<keyword evidence="4" id="KW-1185">Reference proteome</keyword>
<accession>A0A8R1V503</accession>
<dbReference type="AlphaFoldDB" id="A0A8R1V503"/>
<dbReference type="EnsemblMetazoa" id="PPA46826.1">
    <property type="protein sequence ID" value="PPA46826.1"/>
    <property type="gene ID" value="WBGene00304605"/>
</dbReference>
<reference evidence="4" key="1">
    <citation type="journal article" date="2008" name="Nat. Genet.">
        <title>The Pristionchus pacificus genome provides a unique perspective on nematode lifestyle and parasitism.</title>
        <authorList>
            <person name="Dieterich C."/>
            <person name="Clifton S.W."/>
            <person name="Schuster L.N."/>
            <person name="Chinwalla A."/>
            <person name="Delehaunty K."/>
            <person name="Dinkelacker I."/>
            <person name="Fulton L."/>
            <person name="Fulton R."/>
            <person name="Godfrey J."/>
            <person name="Minx P."/>
            <person name="Mitreva M."/>
            <person name="Roeseler W."/>
            <person name="Tian H."/>
            <person name="Witte H."/>
            <person name="Yang S.P."/>
            <person name="Wilson R.K."/>
            <person name="Sommer R.J."/>
        </authorList>
    </citation>
    <scope>NUCLEOTIDE SEQUENCE [LARGE SCALE GENOMIC DNA]</scope>
    <source>
        <strain evidence="4">PS312</strain>
    </source>
</reference>